<evidence type="ECO:0000256" key="3">
    <source>
        <dbReference type="ARBA" id="ARBA00022527"/>
    </source>
</evidence>
<dbReference type="CDD" id="cd01918">
    <property type="entry name" value="HprK_C"/>
    <property type="match status" value="2"/>
</dbReference>
<dbReference type="OrthoDB" id="9778803at2"/>
<keyword evidence="5" id="KW-0547">Nucleotide-binding</keyword>
<dbReference type="GO" id="GO:0005524">
    <property type="term" value="F:ATP binding"/>
    <property type="evidence" value="ECO:0007669"/>
    <property type="project" value="UniProtKB-KW"/>
</dbReference>
<keyword evidence="6 12" id="KW-0418">Kinase</keyword>
<comment type="catalytic activity">
    <reaction evidence="1">
        <text>[HPr protein]-L-serine + ATP = [HPr protein]-O-phospho-L-serine + ADP + H(+)</text>
        <dbReference type="Rhea" id="RHEA:46600"/>
        <dbReference type="Rhea" id="RHEA-COMP:11602"/>
        <dbReference type="Rhea" id="RHEA-COMP:11603"/>
        <dbReference type="ChEBI" id="CHEBI:15378"/>
        <dbReference type="ChEBI" id="CHEBI:29999"/>
        <dbReference type="ChEBI" id="CHEBI:30616"/>
        <dbReference type="ChEBI" id="CHEBI:83421"/>
        <dbReference type="ChEBI" id="CHEBI:456216"/>
    </reaction>
</comment>
<evidence type="ECO:0000313" key="13">
    <source>
        <dbReference type="Proteomes" id="UP000191153"/>
    </source>
</evidence>
<organism evidence="12 13">
    <name type="scientific">Cetobacterium ceti</name>
    <dbReference type="NCBI Taxonomy" id="180163"/>
    <lineage>
        <taxon>Bacteria</taxon>
        <taxon>Fusobacteriati</taxon>
        <taxon>Fusobacteriota</taxon>
        <taxon>Fusobacteriia</taxon>
        <taxon>Fusobacteriales</taxon>
        <taxon>Fusobacteriaceae</taxon>
        <taxon>Cetobacterium</taxon>
    </lineage>
</organism>
<evidence type="ECO:0000313" key="12">
    <source>
        <dbReference type="EMBL" id="SJZ36445.1"/>
    </source>
</evidence>
<evidence type="ECO:0000256" key="4">
    <source>
        <dbReference type="ARBA" id="ARBA00022679"/>
    </source>
</evidence>
<dbReference type="Gene3D" id="3.40.50.300">
    <property type="entry name" value="P-loop containing nucleotide triphosphate hydrolases"/>
    <property type="match status" value="2"/>
</dbReference>
<evidence type="ECO:0000259" key="10">
    <source>
        <dbReference type="Pfam" id="PF02603"/>
    </source>
</evidence>
<keyword evidence="3" id="KW-0723">Serine/threonine-protein kinase</keyword>
<gene>
    <name evidence="12" type="ORF">SAMN02745174_00253</name>
</gene>
<dbReference type="STRING" id="180163.SAMN02745174_00253"/>
<dbReference type="InterPro" id="IPR011104">
    <property type="entry name" value="Hpr_kin/Pase_C"/>
</dbReference>
<dbReference type="SUPFAM" id="SSF53795">
    <property type="entry name" value="PEP carboxykinase-like"/>
    <property type="match status" value="2"/>
</dbReference>
<dbReference type="Gene3D" id="3.40.1390.20">
    <property type="entry name" value="HprK N-terminal domain-like"/>
    <property type="match status" value="2"/>
</dbReference>
<evidence type="ECO:0000256" key="9">
    <source>
        <dbReference type="ARBA" id="ARBA00047657"/>
    </source>
</evidence>
<keyword evidence="8" id="KW-0511">Multifunctional enzyme</keyword>
<keyword evidence="13" id="KW-1185">Reference proteome</keyword>
<evidence type="ECO:0000256" key="7">
    <source>
        <dbReference type="ARBA" id="ARBA00022840"/>
    </source>
</evidence>
<dbReference type="GO" id="GO:0004674">
    <property type="term" value="F:protein serine/threonine kinase activity"/>
    <property type="evidence" value="ECO:0007669"/>
    <property type="project" value="UniProtKB-KW"/>
</dbReference>
<sequence>MREAYEVRKSIEVIDLEKNLDLKFLNNRGRDNKINCLNIYRIGYELIGFFCQEGEELNSYIHVMGKKETIFLEKMDKERRKELLEKYFSYHFPALILTHDSFVIKEILEVAEKYNKPILLSKMRTTELIRDLKFYLQRALAVTTVMNDHILLDVYGIGILITGDEEAKLGATIELLERGHKFITDINLVIKRVADKELIGMNSSNKTSPDEHFYLINKDGNDIDVTTHFGIKSTRKKKNINLLVVLEKWDEKKFYDRLGLDENYEEILGHKIPKVILPVRKGRNLAIIIETAAINYRLKKIGVNSAEYFWKESKKMIAENKRRKEEGNTLENKKLLSVEKVQKEFSLDILNGEELLEEKYIFSTGIHRPSLALSGYFEMYDEDNYNGIQVFSDVEFRFLESLKEEKRIKNLKTYLDYEFPCIILSENVEVPEYFLNIIKDKKIILLRSKYRKTSQIVASLNAYLETYFAPAIAVHGVFVEMYGFGVLLTGKSGIGKSETALELIHRGHRLIADDMVKFVKNVTGDVVGKAAKLPYFMEIRGLGIIDIKTLYGLGAVRISKRLDAIIELQEQKSENYLTSVNYMSSTTEILGNDIYKAILYISSGRNAAAMVEIAVMNLMGKRLGYDASEAYLKGRKLLTEKERKELDEI</sequence>
<dbReference type="GO" id="GO:0006109">
    <property type="term" value="P:regulation of carbohydrate metabolic process"/>
    <property type="evidence" value="ECO:0007669"/>
    <property type="project" value="InterPro"/>
</dbReference>
<dbReference type="EMBL" id="FUWX01000004">
    <property type="protein sequence ID" value="SJZ36445.1"/>
    <property type="molecule type" value="Genomic_DNA"/>
</dbReference>
<keyword evidence="4" id="KW-0808">Transferase</keyword>
<evidence type="ECO:0000256" key="1">
    <source>
        <dbReference type="ARBA" id="ARBA00001120"/>
    </source>
</evidence>
<evidence type="ECO:0000256" key="5">
    <source>
        <dbReference type="ARBA" id="ARBA00022741"/>
    </source>
</evidence>
<dbReference type="PANTHER" id="PTHR30305:SF1">
    <property type="entry name" value="HPR KINASE_PHOSPHORYLASE"/>
    <property type="match status" value="1"/>
</dbReference>
<dbReference type="Pfam" id="PF07475">
    <property type="entry name" value="Hpr_kinase_C"/>
    <property type="match status" value="2"/>
</dbReference>
<feature type="domain" description="HPr(Ser) kinase/phosphorylase N-terminal" evidence="10">
    <location>
        <begin position="337"/>
        <end position="464"/>
    </location>
</feature>
<feature type="domain" description="HPr kinase/phosphorylase C-terminal" evidence="11">
    <location>
        <begin position="468"/>
        <end position="630"/>
    </location>
</feature>
<reference evidence="12 13" key="1">
    <citation type="submission" date="2017-02" db="EMBL/GenBank/DDBJ databases">
        <authorList>
            <person name="Peterson S.W."/>
        </authorList>
    </citation>
    <scope>NUCLEOTIDE SEQUENCE [LARGE SCALE GENOMIC DNA]</scope>
    <source>
        <strain evidence="12 13">ATCC 700028</strain>
    </source>
</reference>
<proteinExistence type="inferred from homology"/>
<comment type="catalytic activity">
    <reaction evidence="9">
        <text>[HPr protein]-O-phospho-L-serine + phosphate + H(+) = [HPr protein]-L-serine + diphosphate</text>
        <dbReference type="Rhea" id="RHEA:46604"/>
        <dbReference type="Rhea" id="RHEA-COMP:11602"/>
        <dbReference type="Rhea" id="RHEA-COMP:11603"/>
        <dbReference type="ChEBI" id="CHEBI:15378"/>
        <dbReference type="ChEBI" id="CHEBI:29999"/>
        <dbReference type="ChEBI" id="CHEBI:33019"/>
        <dbReference type="ChEBI" id="CHEBI:43474"/>
        <dbReference type="ChEBI" id="CHEBI:83421"/>
    </reaction>
</comment>
<dbReference type="InterPro" id="IPR028979">
    <property type="entry name" value="Ser_kin/Pase_Hpr-like_N_sf"/>
</dbReference>
<dbReference type="InterPro" id="IPR003755">
    <property type="entry name" value="HPr(Ser)_kin/Pase"/>
</dbReference>
<feature type="domain" description="HPr(Ser) kinase/phosphorylase N-terminal" evidence="10">
    <location>
        <begin position="13"/>
        <end position="136"/>
    </location>
</feature>
<feature type="domain" description="HPr kinase/phosphorylase C-terminal" evidence="11">
    <location>
        <begin position="148"/>
        <end position="311"/>
    </location>
</feature>
<keyword evidence="7" id="KW-0067">ATP-binding</keyword>
<dbReference type="InterPro" id="IPR011126">
    <property type="entry name" value="Hpr_kin/Pase_Hpr_N"/>
</dbReference>
<protein>
    <submittedName>
        <fullName evidence="12">Hpr(Ser) kinase/phosphatase</fullName>
    </submittedName>
</protein>
<dbReference type="SUPFAM" id="SSF75138">
    <property type="entry name" value="HprK N-terminal domain-like"/>
    <property type="match status" value="2"/>
</dbReference>
<dbReference type="PANTHER" id="PTHR30305">
    <property type="entry name" value="PROTEIN YJDM-RELATED"/>
    <property type="match status" value="1"/>
</dbReference>
<evidence type="ECO:0000259" key="11">
    <source>
        <dbReference type="Pfam" id="PF07475"/>
    </source>
</evidence>
<dbReference type="Proteomes" id="UP000191153">
    <property type="component" value="Unassembled WGS sequence"/>
</dbReference>
<evidence type="ECO:0000256" key="6">
    <source>
        <dbReference type="ARBA" id="ARBA00022777"/>
    </source>
</evidence>
<name>A0A1T4K2A8_9FUSO</name>
<dbReference type="InterPro" id="IPR027417">
    <property type="entry name" value="P-loop_NTPase"/>
</dbReference>
<comment type="similarity">
    <text evidence="2">Belongs to the HPrK/P family.</text>
</comment>
<dbReference type="RefSeq" id="WP_078692797.1">
    <property type="nucleotide sequence ID" value="NZ_FUWX01000004.1"/>
</dbReference>
<dbReference type="AlphaFoldDB" id="A0A1T4K2A8"/>
<dbReference type="GO" id="GO:0000155">
    <property type="term" value="F:phosphorelay sensor kinase activity"/>
    <property type="evidence" value="ECO:0007669"/>
    <property type="project" value="InterPro"/>
</dbReference>
<dbReference type="Pfam" id="PF02603">
    <property type="entry name" value="Hpr_kinase_N"/>
    <property type="match status" value="2"/>
</dbReference>
<dbReference type="NCBIfam" id="TIGR00679">
    <property type="entry name" value="hpr-ser"/>
    <property type="match status" value="1"/>
</dbReference>
<evidence type="ECO:0000256" key="8">
    <source>
        <dbReference type="ARBA" id="ARBA00023268"/>
    </source>
</evidence>
<accession>A0A1T4K2A8</accession>
<evidence type="ECO:0000256" key="2">
    <source>
        <dbReference type="ARBA" id="ARBA00006883"/>
    </source>
</evidence>